<keyword evidence="2" id="KW-1185">Reference proteome</keyword>
<protein>
    <submittedName>
        <fullName evidence="1">Uncharacterized protein</fullName>
    </submittedName>
</protein>
<sequence>IFLWLLYYYLRIKFQINLQVKAIRFNSLRTIQLSCPSFGININIEHIGLSSKLFNSKYNSLFVLKFSDIRLEGDIAAAFLKLRYATLAIDSDPTHSNNITIRQNEETILQQLLRTIFINKLSILAKKTFYLCSNYVSSNFQVSLHNISLMQLGVPSRDYRINDCLLHSTIQLIQFGFAKSQNQITFQVDGFAIKVLKSQTSIVSTTNENNEGGKKSCLFQCSFPFRFVYSPGDQSAEMLISSCEIIVYDLMKLAKMAPKRMNRIEMGSLSKAKILEKLMLTFHSILKGSLFKSASFKLNSATVKLVRESGKKELTFSVEPIELSG</sequence>
<dbReference type="Proteomes" id="UP000194236">
    <property type="component" value="Unassembled WGS sequence"/>
</dbReference>
<dbReference type="EMBL" id="MUJZ01025880">
    <property type="protein sequence ID" value="OTF78881.1"/>
    <property type="molecule type" value="Genomic_DNA"/>
</dbReference>
<accession>A0A1Y3BD83</accession>
<organism evidence="1 2">
    <name type="scientific">Euroglyphus maynei</name>
    <name type="common">Mayne's house dust mite</name>
    <dbReference type="NCBI Taxonomy" id="6958"/>
    <lineage>
        <taxon>Eukaryota</taxon>
        <taxon>Metazoa</taxon>
        <taxon>Ecdysozoa</taxon>
        <taxon>Arthropoda</taxon>
        <taxon>Chelicerata</taxon>
        <taxon>Arachnida</taxon>
        <taxon>Acari</taxon>
        <taxon>Acariformes</taxon>
        <taxon>Sarcoptiformes</taxon>
        <taxon>Astigmata</taxon>
        <taxon>Psoroptidia</taxon>
        <taxon>Analgoidea</taxon>
        <taxon>Pyroglyphidae</taxon>
        <taxon>Pyroglyphinae</taxon>
        <taxon>Euroglyphus</taxon>
    </lineage>
</organism>
<reference evidence="1 2" key="1">
    <citation type="submission" date="2017-03" db="EMBL/GenBank/DDBJ databases">
        <title>Genome Survey of Euroglyphus maynei.</title>
        <authorList>
            <person name="Arlian L.G."/>
            <person name="Morgan M.S."/>
            <person name="Rider S.D."/>
        </authorList>
    </citation>
    <scope>NUCLEOTIDE SEQUENCE [LARGE SCALE GENOMIC DNA]</scope>
    <source>
        <strain evidence="1">Arlian Lab</strain>
        <tissue evidence="1">Whole body</tissue>
    </source>
</reference>
<feature type="non-terminal residue" evidence="1">
    <location>
        <position position="1"/>
    </location>
</feature>
<gene>
    <name evidence="1" type="ORF">BLA29_003885</name>
</gene>
<evidence type="ECO:0000313" key="1">
    <source>
        <dbReference type="EMBL" id="OTF78881.1"/>
    </source>
</evidence>
<evidence type="ECO:0000313" key="2">
    <source>
        <dbReference type="Proteomes" id="UP000194236"/>
    </source>
</evidence>
<name>A0A1Y3BD83_EURMA</name>
<dbReference type="AlphaFoldDB" id="A0A1Y3BD83"/>
<proteinExistence type="predicted"/>
<comment type="caution">
    <text evidence="1">The sequence shown here is derived from an EMBL/GenBank/DDBJ whole genome shotgun (WGS) entry which is preliminary data.</text>
</comment>